<evidence type="ECO:0000313" key="1">
    <source>
        <dbReference type="EMBL" id="GGV94883.1"/>
    </source>
</evidence>
<sequence>MLSGYAITPERKAEVDIAGPSAWRSRAAGRLASVDAALGLGHQVIDTISGIDSARITTSTPGTGHRGR</sequence>
<gene>
    <name evidence="1" type="ORF">GCM10015535_61210</name>
</gene>
<protein>
    <submittedName>
        <fullName evidence="1">Uncharacterized protein</fullName>
    </submittedName>
</protein>
<name>A0ABQ2W6X7_9ACTN</name>
<keyword evidence="2" id="KW-1185">Reference proteome</keyword>
<comment type="caution">
    <text evidence="1">The sequence shown here is derived from an EMBL/GenBank/DDBJ whole genome shotgun (WGS) entry which is preliminary data.</text>
</comment>
<accession>A0ABQ2W6X7</accession>
<reference evidence="2" key="1">
    <citation type="journal article" date="2019" name="Int. J. Syst. Evol. Microbiol.">
        <title>The Global Catalogue of Microorganisms (GCM) 10K type strain sequencing project: providing services to taxonomists for standard genome sequencing and annotation.</title>
        <authorList>
            <consortium name="The Broad Institute Genomics Platform"/>
            <consortium name="The Broad Institute Genome Sequencing Center for Infectious Disease"/>
            <person name="Wu L."/>
            <person name="Ma J."/>
        </authorList>
    </citation>
    <scope>NUCLEOTIDE SEQUENCE [LARGE SCALE GENOMIC DNA]</scope>
    <source>
        <strain evidence="2">JCM 4376</strain>
    </source>
</reference>
<dbReference type="EMBL" id="BMTF01000029">
    <property type="protein sequence ID" value="GGV94883.1"/>
    <property type="molecule type" value="Genomic_DNA"/>
</dbReference>
<evidence type="ECO:0000313" key="2">
    <source>
        <dbReference type="Proteomes" id="UP000660675"/>
    </source>
</evidence>
<dbReference type="Proteomes" id="UP000660675">
    <property type="component" value="Unassembled WGS sequence"/>
</dbReference>
<proteinExistence type="predicted"/>
<organism evidence="1 2">
    <name type="scientific">Streptomyces gelaticus</name>
    <dbReference type="NCBI Taxonomy" id="285446"/>
    <lineage>
        <taxon>Bacteria</taxon>
        <taxon>Bacillati</taxon>
        <taxon>Actinomycetota</taxon>
        <taxon>Actinomycetes</taxon>
        <taxon>Kitasatosporales</taxon>
        <taxon>Streptomycetaceae</taxon>
        <taxon>Streptomyces</taxon>
    </lineage>
</organism>